<evidence type="ECO:0000313" key="2">
    <source>
        <dbReference type="Proteomes" id="UP001212152"/>
    </source>
</evidence>
<gene>
    <name evidence="1" type="ORF">HDU87_005838</name>
</gene>
<accession>A0AAD5XPC9</accession>
<sequence>MAMAAMDTIAAVRIAPDFLVALCKDVNAILLSDPIRRTLLVEGHLLASLPAAVPCRGNRLDVAGLPGAKRNDRSPVVYLHADTAKAFDGPNVLPPDTCLVYVGSALAQGGGAKRIFSDHLKANVRKRNWSWHYQAFHGSFKEAPADWSPSTPAPDGRDYSILARIPAQFADHRGIGVYVETIAAVAFGALVGHDGYMEARANAGLDPQQAVPWLGTNRLVPIASVGSSREGGHRGGTIHSRRIRSAQLENVLSEDSYEVLDETPADARHQAGEAARQPRPSTAGVPAPRYGPVCYNIGFATGAWNQDPRPPTVRAGKPQDRVEVGKLALRLMPVEGKRSYELVVSFVAPSGTEHHIATIDRLSEPGVGSLLTAAAYRQLKDHAAKWRNEMDEE</sequence>
<name>A0AAD5XPC9_9FUNG</name>
<keyword evidence="2" id="KW-1185">Reference proteome</keyword>
<dbReference type="Proteomes" id="UP001212152">
    <property type="component" value="Unassembled WGS sequence"/>
</dbReference>
<evidence type="ECO:0000313" key="1">
    <source>
        <dbReference type="EMBL" id="KAJ3175695.1"/>
    </source>
</evidence>
<comment type="caution">
    <text evidence="1">The sequence shown here is derived from an EMBL/GenBank/DDBJ whole genome shotgun (WGS) entry which is preliminary data.</text>
</comment>
<dbReference type="EMBL" id="JADGJQ010000049">
    <property type="protein sequence ID" value="KAJ3175695.1"/>
    <property type="molecule type" value="Genomic_DNA"/>
</dbReference>
<protein>
    <submittedName>
        <fullName evidence="1">Uncharacterized protein</fullName>
    </submittedName>
</protein>
<dbReference type="AlphaFoldDB" id="A0AAD5XPC9"/>
<proteinExistence type="predicted"/>
<reference evidence="1" key="1">
    <citation type="submission" date="2020-05" db="EMBL/GenBank/DDBJ databases">
        <title>Phylogenomic resolution of chytrid fungi.</title>
        <authorList>
            <person name="Stajich J.E."/>
            <person name="Amses K."/>
            <person name="Simmons R."/>
            <person name="Seto K."/>
            <person name="Myers J."/>
            <person name="Bonds A."/>
            <person name="Quandt C.A."/>
            <person name="Barry K."/>
            <person name="Liu P."/>
            <person name="Grigoriev I."/>
            <person name="Longcore J.E."/>
            <person name="James T.Y."/>
        </authorList>
    </citation>
    <scope>NUCLEOTIDE SEQUENCE</scope>
    <source>
        <strain evidence="1">JEL0379</strain>
    </source>
</reference>
<organism evidence="1 2">
    <name type="scientific">Geranomyces variabilis</name>
    <dbReference type="NCBI Taxonomy" id="109894"/>
    <lineage>
        <taxon>Eukaryota</taxon>
        <taxon>Fungi</taxon>
        <taxon>Fungi incertae sedis</taxon>
        <taxon>Chytridiomycota</taxon>
        <taxon>Chytridiomycota incertae sedis</taxon>
        <taxon>Chytridiomycetes</taxon>
        <taxon>Spizellomycetales</taxon>
        <taxon>Powellomycetaceae</taxon>
        <taxon>Geranomyces</taxon>
    </lineage>
</organism>